<dbReference type="InterPro" id="IPR020904">
    <property type="entry name" value="Sc_DH/Rdtase_CS"/>
</dbReference>
<evidence type="ECO:0000313" key="4">
    <source>
        <dbReference type="EMBL" id="SIT10938.1"/>
    </source>
</evidence>
<dbReference type="PRINTS" id="PR00080">
    <property type="entry name" value="SDRFAMILY"/>
</dbReference>
<gene>
    <name evidence="4" type="ORF">SAMN05421761_11712</name>
</gene>
<dbReference type="InterPro" id="IPR036291">
    <property type="entry name" value="NAD(P)-bd_dom_sf"/>
</dbReference>
<comment type="similarity">
    <text evidence="1 3">Belongs to the short-chain dehydrogenases/reductases (SDR) family.</text>
</comment>
<dbReference type="SUPFAM" id="SSF51735">
    <property type="entry name" value="NAD(P)-binding Rossmann-fold domains"/>
    <property type="match status" value="1"/>
</dbReference>
<proteinExistence type="inferred from homology"/>
<dbReference type="OrthoDB" id="822355at2"/>
<dbReference type="STRING" id="529505.SAMN05421761_11712"/>
<sequence>MKASVVWITGASSGIGEALVRAYHEGGWKVIISSRKREALEKVKATCQNSETIYILPLDLADSSLFSEIVAEAVKAFGHIDLLINNGGISQRSLALETRLEVDRRIMEIDFFGTIALSKAILPHFVARKSGHFGVVSSLVGKFGSPYRSSYAAAKHALHGFFDSLRAEIYKENIGVTMICPGFIRTNVSINALTADGTPLNEMDDAQDKGMSPEDCAQAIKKALDRKKEEVLIGGKEVLAVYLKRFFPKVFSKLIRKAKVR</sequence>
<organism evidence="4 5">
    <name type="scientific">Belliella pelovolcani</name>
    <dbReference type="NCBI Taxonomy" id="529505"/>
    <lineage>
        <taxon>Bacteria</taxon>
        <taxon>Pseudomonadati</taxon>
        <taxon>Bacteroidota</taxon>
        <taxon>Cytophagia</taxon>
        <taxon>Cytophagales</taxon>
        <taxon>Cyclobacteriaceae</taxon>
        <taxon>Belliella</taxon>
    </lineage>
</organism>
<dbReference type="PANTHER" id="PTHR44196">
    <property type="entry name" value="DEHYDROGENASE/REDUCTASE SDR FAMILY MEMBER 7B"/>
    <property type="match status" value="1"/>
</dbReference>
<dbReference type="PANTHER" id="PTHR44196:SF1">
    <property type="entry name" value="DEHYDROGENASE_REDUCTASE SDR FAMILY MEMBER 7B"/>
    <property type="match status" value="1"/>
</dbReference>
<dbReference type="GO" id="GO:0016020">
    <property type="term" value="C:membrane"/>
    <property type="evidence" value="ECO:0007669"/>
    <property type="project" value="TreeGrafter"/>
</dbReference>
<dbReference type="Pfam" id="PF00106">
    <property type="entry name" value="adh_short"/>
    <property type="match status" value="1"/>
</dbReference>
<dbReference type="GO" id="GO:0016491">
    <property type="term" value="F:oxidoreductase activity"/>
    <property type="evidence" value="ECO:0007669"/>
    <property type="project" value="UniProtKB-KW"/>
</dbReference>
<dbReference type="NCBIfam" id="NF004825">
    <property type="entry name" value="PRK06181.1"/>
    <property type="match status" value="1"/>
</dbReference>
<dbReference type="RefSeq" id="WP_076502704.1">
    <property type="nucleotide sequence ID" value="NZ_FTOP01000017.1"/>
</dbReference>
<dbReference type="AlphaFoldDB" id="A0A1N7PK37"/>
<dbReference type="EMBL" id="FTOP01000017">
    <property type="protein sequence ID" value="SIT10938.1"/>
    <property type="molecule type" value="Genomic_DNA"/>
</dbReference>
<reference evidence="5" key="1">
    <citation type="submission" date="2017-01" db="EMBL/GenBank/DDBJ databases">
        <authorList>
            <person name="Varghese N."/>
            <person name="Submissions S."/>
        </authorList>
    </citation>
    <scope>NUCLEOTIDE SEQUENCE [LARGE SCALE GENOMIC DNA]</scope>
    <source>
        <strain evidence="5">DSM 46698</strain>
    </source>
</reference>
<evidence type="ECO:0000256" key="2">
    <source>
        <dbReference type="ARBA" id="ARBA00023002"/>
    </source>
</evidence>
<dbReference type="CDD" id="cd05332">
    <property type="entry name" value="11beta-HSD1_like_SDR_c"/>
    <property type="match status" value="1"/>
</dbReference>
<accession>A0A1N7PK37</accession>
<dbReference type="Gene3D" id="3.40.50.720">
    <property type="entry name" value="NAD(P)-binding Rossmann-like Domain"/>
    <property type="match status" value="1"/>
</dbReference>
<evidence type="ECO:0000256" key="1">
    <source>
        <dbReference type="ARBA" id="ARBA00006484"/>
    </source>
</evidence>
<dbReference type="PROSITE" id="PS00061">
    <property type="entry name" value="ADH_SHORT"/>
    <property type="match status" value="1"/>
</dbReference>
<dbReference type="PRINTS" id="PR00081">
    <property type="entry name" value="GDHRDH"/>
</dbReference>
<evidence type="ECO:0000256" key="3">
    <source>
        <dbReference type="RuleBase" id="RU000363"/>
    </source>
</evidence>
<protein>
    <submittedName>
        <fullName evidence="4">Short-chain dehydrogenase</fullName>
    </submittedName>
</protein>
<name>A0A1N7PK37_9BACT</name>
<keyword evidence="2" id="KW-0560">Oxidoreductase</keyword>
<keyword evidence="5" id="KW-1185">Reference proteome</keyword>
<dbReference type="Proteomes" id="UP000186026">
    <property type="component" value="Unassembled WGS sequence"/>
</dbReference>
<evidence type="ECO:0000313" key="5">
    <source>
        <dbReference type="Proteomes" id="UP000186026"/>
    </source>
</evidence>
<dbReference type="InterPro" id="IPR002347">
    <property type="entry name" value="SDR_fam"/>
</dbReference>